<name>A0A2P8F320_9GAMM</name>
<feature type="domain" description="SpaA-like prealbumin fold" evidence="1">
    <location>
        <begin position="693"/>
        <end position="801"/>
    </location>
</feature>
<evidence type="ECO:0000259" key="1">
    <source>
        <dbReference type="Pfam" id="PF24514"/>
    </source>
</evidence>
<evidence type="ECO:0000313" key="2">
    <source>
        <dbReference type="EMBL" id="PSL16110.1"/>
    </source>
</evidence>
<organism evidence="2 3">
    <name type="scientific">Marinobacterium halophilum</name>
    <dbReference type="NCBI Taxonomy" id="267374"/>
    <lineage>
        <taxon>Bacteria</taxon>
        <taxon>Pseudomonadati</taxon>
        <taxon>Pseudomonadota</taxon>
        <taxon>Gammaproteobacteria</taxon>
        <taxon>Oceanospirillales</taxon>
        <taxon>Oceanospirillaceae</taxon>
        <taxon>Marinobacterium</taxon>
    </lineage>
</organism>
<feature type="domain" description="SpaA-like prealbumin fold" evidence="1">
    <location>
        <begin position="1137"/>
        <end position="1184"/>
    </location>
</feature>
<feature type="domain" description="SpaA-like prealbumin fold" evidence="1">
    <location>
        <begin position="1047"/>
        <end position="1094"/>
    </location>
</feature>
<proteinExistence type="predicted"/>
<feature type="domain" description="SpaA-like prealbumin fold" evidence="1">
    <location>
        <begin position="957"/>
        <end position="1004"/>
    </location>
</feature>
<evidence type="ECO:0000313" key="3">
    <source>
        <dbReference type="Proteomes" id="UP000242133"/>
    </source>
</evidence>
<keyword evidence="3" id="KW-1185">Reference proteome</keyword>
<dbReference type="OrthoDB" id="5807613at2"/>
<dbReference type="EMBL" id="PYGI01000002">
    <property type="protein sequence ID" value="PSL16110.1"/>
    <property type="molecule type" value="Genomic_DNA"/>
</dbReference>
<accession>A0A2P8F320</accession>
<dbReference type="InterPro" id="IPR055371">
    <property type="entry name" value="SpaA_PFL_dom_4"/>
</dbReference>
<dbReference type="Proteomes" id="UP000242133">
    <property type="component" value="Unassembled WGS sequence"/>
</dbReference>
<dbReference type="RefSeq" id="WP_106590343.1">
    <property type="nucleotide sequence ID" value="NZ_PYGI01000002.1"/>
</dbReference>
<sequence length="1474" mass="156918">MRSLSTGVVAWRKLLWLPLAVVTLLMSWAVQATEPVQIGFTLEGCRLETGATYDQSNFTCTDEGYVTGNLGKQWNELDYVPHRVTLKNGNGPQTFDFIVAGDYTPNSNSTTGWDDITALTLNTSLSDGSCNAVVSGPVSITPGGSGAGGAYETIYREIEATMAPGETCVYDYAQRLSLGASEFSGSSLQSNLWNEFLTSSGIGQKRIQLPVADILPQELNKDMNAQQDTVYMWNLTKTAVPSNLSFQNSCERDDPMTETTTIRIEWQRLPGDPGKVTVVTNIYAYNPAHLDVHVSVTDMIYGDLGGGEVLLGTASADDVLVPAGATVKLLTHSIPDVDEGVFGLNDLAHATYKIGTIEVPGQTDAFASAEVQPSGNEVDATAVISDVEGPITGAGYMFSVDSVNGSGDFTDGYSLGEMTAGPVAWSSTEQSGDGFVEFVKTIYLDEPRDSSGELPDIATLLASDNFEISKNASVTFADYPLVELTIHKTIDLDLDEGENASFYFDVYRVDDIDEMVAENVEISFGSGETDKSVVIGNLDPNETYRVVEVSGSDGFTLDDEQQASILLPICGGDVYFANEVEPASAKAIKVTVPAGHDPSGFEFLLSGPGLNGGVQAVSDGAGNAVFPVELFEEGEYTITEQPREGWELTDVSGGETNSVESANCTFIVNLPESANYEFQCTFENTKLATIIVTKVIEGNNALNLSGDFDFDSSVATFDAMLDAQTWSFGAAALSGDFVSREFTNLSPGSYDVTEADPFLDLFSLTDITCIDPSGDSQTGGFTANIELAAGETVECIFTNTKLAAPGNLIIYKTTIGNVGTFNYDSSDGTLPPFSLTTLSENTPTTSPLATFNNLEPGIYKANELVPAGWDLTDLYCVDAVSIDGSQTEVNMATAEVSVSIDDGETVECFYENTKRGYIIVDKVTDPAGDLQLFDFDPSYAGPFALADATTPHMSEPLVNGTYSVSETVPAGWDLTSATCDDGSLPSAIDLQPGETVTCTFENTKRGYIIVDKVTDPAGDLQLFDFDPSYAGPFALADATTPHMSEPLVNGTYSVSETVPAGWDLTSATCDDGSLPSAIDLQPGETVTCTFENTKRGYIIVDKVTDPAGDLQLFDFDPSYAGPFALADATTPHMSEPLVNGTYSVSETVPAGWDLTSATCDDGSAPNAIDLQPGETVTCTFENTKRGMAEVLKTVSGIAPNGVYPAFDFQIRDGSGAVASATSDVITGFAYFSCEAGVSPDVCVDVDGMAKLVPGAYEFCELDVQPGWMLTGSSNDGPLSWYSLIIGEDYIGECAAFTLSVAETESFNVDNTPPPGGNARTIGFWKNWTSCDGKGNQYDRWLTDPDFYDVLDEFLPIYLHPELEITQCAVGVDLLDKRDVEDPSLVGDGSKKASDAAYGLAAQLMAVQLNIAADAGTCSELINAKVAAEQLLADIDFTGTGDYLKKPKGPSKTLAQEAKTLAGILDSYNNNMLCP</sequence>
<reference evidence="2 3" key="1">
    <citation type="submission" date="2018-03" db="EMBL/GenBank/DDBJ databases">
        <title>Genomic Encyclopedia of Archaeal and Bacterial Type Strains, Phase II (KMG-II): from individual species to whole genera.</title>
        <authorList>
            <person name="Goeker M."/>
        </authorList>
    </citation>
    <scope>NUCLEOTIDE SEQUENCE [LARGE SCALE GENOMIC DNA]</scope>
    <source>
        <strain evidence="2 3">DSM 17586</strain>
    </source>
</reference>
<gene>
    <name evidence="2" type="ORF">CLV44_10233</name>
</gene>
<protein>
    <recommendedName>
        <fullName evidence="1">SpaA-like prealbumin fold domain-containing protein</fullName>
    </recommendedName>
</protein>
<dbReference type="Pfam" id="PF24514">
    <property type="entry name" value="SpaA_4"/>
    <property type="match status" value="5"/>
</dbReference>
<comment type="caution">
    <text evidence="2">The sequence shown here is derived from an EMBL/GenBank/DDBJ whole genome shotgun (WGS) entry which is preliminary data.</text>
</comment>
<feature type="domain" description="SpaA-like prealbumin fold" evidence="1">
    <location>
        <begin position="809"/>
        <end position="914"/>
    </location>
</feature>